<gene>
    <name evidence="1" type="primary">osmC</name>
    <name evidence="1" type="ORF">Cci01nite_51660</name>
</gene>
<proteinExistence type="predicted"/>
<dbReference type="NCBIfam" id="TIGR03562">
    <property type="entry name" value="osmo_induc_OsmC"/>
    <property type="match status" value="1"/>
</dbReference>
<dbReference type="Gene3D" id="3.30.300.20">
    <property type="match status" value="1"/>
</dbReference>
<dbReference type="InterPro" id="IPR019904">
    <property type="entry name" value="Peroxiredoxin_OsmC"/>
</dbReference>
<sequence>MTRTVSGWSDWSGTLLDGAGTISTRSSTLDAVPYTYASRFEGAAGACPEELLAAAYAACYNEALSNISGKEGSQIASVSTTADVTMGVDDRGPAIVAVHLTVEATAPGMSPQVFQHLAEQARIRCAFSKVLVVEPTMNAKLAP</sequence>
<accession>A0A8J3KHQ3</accession>
<dbReference type="EMBL" id="BONH01000025">
    <property type="protein sequence ID" value="GIG00073.1"/>
    <property type="molecule type" value="Genomic_DNA"/>
</dbReference>
<name>A0A8J3KHQ3_9ACTN</name>
<evidence type="ECO:0000313" key="1">
    <source>
        <dbReference type="EMBL" id="GIG00073.1"/>
    </source>
</evidence>
<dbReference type="AlphaFoldDB" id="A0A8J3KHQ3"/>
<organism evidence="1 2">
    <name type="scientific">Catellatospora citrea</name>
    <dbReference type="NCBI Taxonomy" id="53366"/>
    <lineage>
        <taxon>Bacteria</taxon>
        <taxon>Bacillati</taxon>
        <taxon>Actinomycetota</taxon>
        <taxon>Actinomycetes</taxon>
        <taxon>Micromonosporales</taxon>
        <taxon>Micromonosporaceae</taxon>
        <taxon>Catellatospora</taxon>
    </lineage>
</organism>
<dbReference type="InterPro" id="IPR052707">
    <property type="entry name" value="OsmC_Ohr_Peroxiredoxin"/>
</dbReference>
<dbReference type="InterPro" id="IPR003718">
    <property type="entry name" value="OsmC/Ohr_fam"/>
</dbReference>
<dbReference type="Proteomes" id="UP000659904">
    <property type="component" value="Unassembled WGS sequence"/>
</dbReference>
<evidence type="ECO:0000313" key="2">
    <source>
        <dbReference type="Proteomes" id="UP000659904"/>
    </source>
</evidence>
<protein>
    <submittedName>
        <fullName evidence="1">Peroxiredoxin</fullName>
    </submittedName>
</protein>
<dbReference type="GO" id="GO:0004601">
    <property type="term" value="F:peroxidase activity"/>
    <property type="evidence" value="ECO:0007669"/>
    <property type="project" value="InterPro"/>
</dbReference>
<dbReference type="SUPFAM" id="SSF82784">
    <property type="entry name" value="OsmC-like"/>
    <property type="match status" value="1"/>
</dbReference>
<reference evidence="1 2" key="1">
    <citation type="submission" date="2021-01" db="EMBL/GenBank/DDBJ databases">
        <title>Whole genome shotgun sequence of Catellatospora citrea NBRC 14495.</title>
        <authorList>
            <person name="Komaki H."/>
            <person name="Tamura T."/>
        </authorList>
    </citation>
    <scope>NUCLEOTIDE SEQUENCE [LARGE SCALE GENOMIC DNA]</scope>
    <source>
        <strain evidence="1 2">NBRC 14495</strain>
    </source>
</reference>
<comment type="caution">
    <text evidence="1">The sequence shown here is derived from an EMBL/GenBank/DDBJ whole genome shotgun (WGS) entry which is preliminary data.</text>
</comment>
<dbReference type="PANTHER" id="PTHR42830:SF1">
    <property type="entry name" value="OSMOTICALLY INDUCIBLE FAMILY PROTEIN"/>
    <property type="match status" value="1"/>
</dbReference>
<dbReference type="RefSeq" id="WP_120314651.1">
    <property type="nucleotide sequence ID" value="NZ_BONH01000025.1"/>
</dbReference>
<dbReference type="GO" id="GO:0006979">
    <property type="term" value="P:response to oxidative stress"/>
    <property type="evidence" value="ECO:0007669"/>
    <property type="project" value="InterPro"/>
</dbReference>
<dbReference type="Pfam" id="PF02566">
    <property type="entry name" value="OsmC"/>
    <property type="match status" value="1"/>
</dbReference>
<dbReference type="InterPro" id="IPR036102">
    <property type="entry name" value="OsmC/Ohrsf"/>
</dbReference>
<dbReference type="PANTHER" id="PTHR42830">
    <property type="entry name" value="OSMOTICALLY INDUCIBLE FAMILY PROTEIN"/>
    <property type="match status" value="1"/>
</dbReference>
<keyword evidence="2" id="KW-1185">Reference proteome</keyword>
<dbReference type="InterPro" id="IPR015946">
    <property type="entry name" value="KH_dom-like_a/b"/>
</dbReference>